<accession>A0ABQ4EA01</accession>
<evidence type="ECO:0000313" key="2">
    <source>
        <dbReference type="Proteomes" id="UP000646749"/>
    </source>
</evidence>
<evidence type="ECO:0008006" key="3">
    <source>
        <dbReference type="Google" id="ProtNLM"/>
    </source>
</evidence>
<organism evidence="1 2">
    <name type="scientific">Plantactinospora endophytica</name>
    <dbReference type="NCBI Taxonomy" id="673535"/>
    <lineage>
        <taxon>Bacteria</taxon>
        <taxon>Bacillati</taxon>
        <taxon>Actinomycetota</taxon>
        <taxon>Actinomycetes</taxon>
        <taxon>Micromonosporales</taxon>
        <taxon>Micromonosporaceae</taxon>
        <taxon>Plantactinospora</taxon>
    </lineage>
</organism>
<dbReference type="RefSeq" id="WP_203869931.1">
    <property type="nucleotide sequence ID" value="NZ_BONW01000039.1"/>
</dbReference>
<keyword evidence="2" id="KW-1185">Reference proteome</keyword>
<dbReference type="SUPFAM" id="SSF50249">
    <property type="entry name" value="Nucleic acid-binding proteins"/>
    <property type="match status" value="1"/>
</dbReference>
<dbReference type="CDD" id="cd00164">
    <property type="entry name" value="S1_like"/>
    <property type="match status" value="1"/>
</dbReference>
<dbReference type="Gene3D" id="2.40.50.140">
    <property type="entry name" value="Nucleic acid-binding proteins"/>
    <property type="match status" value="1"/>
</dbReference>
<dbReference type="Proteomes" id="UP000646749">
    <property type="component" value="Unassembled WGS sequence"/>
</dbReference>
<reference evidence="1 2" key="1">
    <citation type="submission" date="2021-01" db="EMBL/GenBank/DDBJ databases">
        <title>Whole genome shotgun sequence of Plantactinospora endophytica NBRC 110450.</title>
        <authorList>
            <person name="Komaki H."/>
            <person name="Tamura T."/>
        </authorList>
    </citation>
    <scope>NUCLEOTIDE SEQUENCE [LARGE SCALE GENOMIC DNA]</scope>
    <source>
        <strain evidence="1 2">NBRC 110450</strain>
    </source>
</reference>
<comment type="caution">
    <text evidence="1">The sequence shown here is derived from an EMBL/GenBank/DDBJ whole genome shotgun (WGS) entry which is preliminary data.</text>
</comment>
<protein>
    <recommendedName>
        <fullName evidence="3">S1 motif domain-containing protein</fullName>
    </recommendedName>
</protein>
<dbReference type="InterPro" id="IPR012340">
    <property type="entry name" value="NA-bd_OB-fold"/>
</dbReference>
<name>A0ABQ4EA01_9ACTN</name>
<gene>
    <name evidence="1" type="ORF">Pen02_64880</name>
</gene>
<proteinExistence type="predicted"/>
<sequence>MTRTNTPADWDDFLLRHTVGDAVAVTVTRTLPFGALVETVEGIPGLLWKAGPVDVGARVEARLDAIDPVQRRVSLVGG</sequence>
<evidence type="ECO:0000313" key="1">
    <source>
        <dbReference type="EMBL" id="GIG91552.1"/>
    </source>
</evidence>
<dbReference type="EMBL" id="BONW01000039">
    <property type="protein sequence ID" value="GIG91552.1"/>
    <property type="molecule type" value="Genomic_DNA"/>
</dbReference>